<protein>
    <submittedName>
        <fullName evidence="2">Uncharacterized protein</fullName>
    </submittedName>
</protein>
<feature type="signal peptide" evidence="1">
    <location>
        <begin position="1"/>
        <end position="25"/>
    </location>
</feature>
<keyword evidence="3" id="KW-1185">Reference proteome</keyword>
<sequence>MMKAILKLSLAVWLLGAGFQGGALAAALSGSTTAGGITTQGISDWDCGRICD</sequence>
<dbReference type="EMBL" id="JACHEW010000011">
    <property type="protein sequence ID" value="MBB6017125.1"/>
    <property type="molecule type" value="Genomic_DNA"/>
</dbReference>
<evidence type="ECO:0000256" key="1">
    <source>
        <dbReference type="SAM" id="SignalP"/>
    </source>
</evidence>
<proteinExistence type="predicted"/>
<organism evidence="2 3">
    <name type="scientific">Deinococcus radiopugnans ATCC 19172</name>
    <dbReference type="NCBI Taxonomy" id="585398"/>
    <lineage>
        <taxon>Bacteria</taxon>
        <taxon>Thermotogati</taxon>
        <taxon>Deinococcota</taxon>
        <taxon>Deinococci</taxon>
        <taxon>Deinococcales</taxon>
        <taxon>Deinococcaceae</taxon>
        <taxon>Deinococcus</taxon>
    </lineage>
</organism>
<evidence type="ECO:0000313" key="2">
    <source>
        <dbReference type="EMBL" id="MBB6017125.1"/>
    </source>
</evidence>
<evidence type="ECO:0000313" key="3">
    <source>
        <dbReference type="Proteomes" id="UP000629870"/>
    </source>
</evidence>
<accession>A0ABR6NV90</accession>
<dbReference type="Proteomes" id="UP000629870">
    <property type="component" value="Unassembled WGS sequence"/>
</dbReference>
<dbReference type="RefSeq" id="WP_170213941.1">
    <property type="nucleotide sequence ID" value="NZ_JACHEW010000011.1"/>
</dbReference>
<reference evidence="2 3" key="1">
    <citation type="submission" date="2020-08" db="EMBL/GenBank/DDBJ databases">
        <title>Genomic Encyclopedia of Type Strains, Phase IV (KMG-IV): sequencing the most valuable type-strain genomes for metagenomic binning, comparative biology and taxonomic classification.</title>
        <authorList>
            <person name="Goeker M."/>
        </authorList>
    </citation>
    <scope>NUCLEOTIDE SEQUENCE [LARGE SCALE GENOMIC DNA]</scope>
    <source>
        <strain evidence="2 3">DSM 12027</strain>
    </source>
</reference>
<name>A0ABR6NV90_9DEIO</name>
<comment type="caution">
    <text evidence="2">The sequence shown here is derived from an EMBL/GenBank/DDBJ whole genome shotgun (WGS) entry which is preliminary data.</text>
</comment>
<feature type="chain" id="PRO_5046225355" evidence="1">
    <location>
        <begin position="26"/>
        <end position="52"/>
    </location>
</feature>
<gene>
    <name evidence="2" type="ORF">HNQ04_002387</name>
</gene>
<keyword evidence="1" id="KW-0732">Signal</keyword>